<name>A0A0G4NBB0_VERLO</name>
<accession>A0A0G4NBB0</accession>
<reference evidence="4" key="1">
    <citation type="submission" date="2015-05" db="EMBL/GenBank/DDBJ databases">
        <authorList>
            <person name="Fogelqvist Johan"/>
        </authorList>
    </citation>
    <scope>NUCLEOTIDE SEQUENCE [LARGE SCALE GENOMIC DNA]</scope>
</reference>
<gene>
    <name evidence="3" type="ORF">BN1723_016275</name>
</gene>
<feature type="region of interest" description="Disordered" evidence="1">
    <location>
        <begin position="45"/>
        <end position="71"/>
    </location>
</feature>
<keyword evidence="2" id="KW-0472">Membrane</keyword>
<dbReference type="EMBL" id="CVQI01033695">
    <property type="protein sequence ID" value="CRK43876.1"/>
    <property type="molecule type" value="Genomic_DNA"/>
</dbReference>
<proteinExistence type="predicted"/>
<protein>
    <submittedName>
        <fullName evidence="3">Uncharacterized protein</fullName>
    </submittedName>
</protein>
<evidence type="ECO:0000256" key="1">
    <source>
        <dbReference type="SAM" id="MobiDB-lite"/>
    </source>
</evidence>
<evidence type="ECO:0000256" key="2">
    <source>
        <dbReference type="SAM" id="Phobius"/>
    </source>
</evidence>
<dbReference type="AlphaFoldDB" id="A0A0G4NBB0"/>
<organism evidence="3 4">
    <name type="scientific">Verticillium longisporum</name>
    <name type="common">Verticillium dahliae var. longisporum</name>
    <dbReference type="NCBI Taxonomy" id="100787"/>
    <lineage>
        <taxon>Eukaryota</taxon>
        <taxon>Fungi</taxon>
        <taxon>Dikarya</taxon>
        <taxon>Ascomycota</taxon>
        <taxon>Pezizomycotina</taxon>
        <taxon>Sordariomycetes</taxon>
        <taxon>Hypocreomycetidae</taxon>
        <taxon>Glomerellales</taxon>
        <taxon>Plectosphaerellaceae</taxon>
        <taxon>Verticillium</taxon>
    </lineage>
</organism>
<dbReference type="Proteomes" id="UP000045706">
    <property type="component" value="Unassembled WGS sequence"/>
</dbReference>
<keyword evidence="2" id="KW-1133">Transmembrane helix</keyword>
<evidence type="ECO:0000313" key="4">
    <source>
        <dbReference type="Proteomes" id="UP000045706"/>
    </source>
</evidence>
<keyword evidence="2" id="KW-0812">Transmembrane</keyword>
<evidence type="ECO:0000313" key="3">
    <source>
        <dbReference type="EMBL" id="CRK43876.1"/>
    </source>
</evidence>
<feature type="transmembrane region" description="Helical" evidence="2">
    <location>
        <begin position="154"/>
        <end position="173"/>
    </location>
</feature>
<feature type="compositionally biased region" description="Polar residues" evidence="1">
    <location>
        <begin position="52"/>
        <end position="67"/>
    </location>
</feature>
<sequence>MPPTASRAVQGRTVQATCLGLCFQARLRRTKHLIHTNGEKVQPSLARGLYDGTSSTAPERNLTGTTRDTPRKIPRRCNRIQQRPGKQPAFKLSTGSIMAWPRHCICMRYYQHAIETWLTPSRQGPTKASSSEVAAAAGVSARKLRPMCMRRHHVSSPSLSSFVVVVVVVVLVVKTGSLLRASMQPSTVLPPMALSLSYNVWALDWPSSGAQSLSMLTSFGLDSCLGPSDTQLDRLFVQGTCSSPASSALSTLLVDVPASVPPSGALITALEPSPLSTLLQLQLLECAVAVADRLQGHRNCRFLCFIVITNVNS</sequence>